<protein>
    <submittedName>
        <fullName evidence="2">Uncharacterized protein</fullName>
    </submittedName>
</protein>
<name>A0A8D9FI37_9HEMI</name>
<accession>A0A8D9FI37</accession>
<keyword evidence="1" id="KW-1133">Transmembrane helix</keyword>
<keyword evidence="1" id="KW-0812">Transmembrane</keyword>
<proteinExistence type="predicted"/>
<keyword evidence="1" id="KW-0472">Membrane</keyword>
<feature type="transmembrane region" description="Helical" evidence="1">
    <location>
        <begin position="12"/>
        <end position="34"/>
    </location>
</feature>
<organism evidence="2">
    <name type="scientific">Cacopsylla melanoneura</name>
    <dbReference type="NCBI Taxonomy" id="428564"/>
    <lineage>
        <taxon>Eukaryota</taxon>
        <taxon>Metazoa</taxon>
        <taxon>Ecdysozoa</taxon>
        <taxon>Arthropoda</taxon>
        <taxon>Hexapoda</taxon>
        <taxon>Insecta</taxon>
        <taxon>Pterygota</taxon>
        <taxon>Neoptera</taxon>
        <taxon>Paraneoptera</taxon>
        <taxon>Hemiptera</taxon>
        <taxon>Sternorrhyncha</taxon>
        <taxon>Psylloidea</taxon>
        <taxon>Psyllidae</taxon>
        <taxon>Psyllinae</taxon>
        <taxon>Cacopsylla</taxon>
    </lineage>
</organism>
<reference evidence="2" key="1">
    <citation type="submission" date="2021-05" db="EMBL/GenBank/DDBJ databases">
        <authorList>
            <person name="Alioto T."/>
            <person name="Alioto T."/>
            <person name="Gomez Garrido J."/>
        </authorList>
    </citation>
    <scope>NUCLEOTIDE SEQUENCE</scope>
</reference>
<evidence type="ECO:0000256" key="1">
    <source>
        <dbReference type="SAM" id="Phobius"/>
    </source>
</evidence>
<dbReference type="AlphaFoldDB" id="A0A8D9FI37"/>
<evidence type="ECO:0000313" key="2">
    <source>
        <dbReference type="EMBL" id="CAG6790962.1"/>
    </source>
</evidence>
<dbReference type="EMBL" id="HBUF01673760">
    <property type="protein sequence ID" value="CAG6790962.1"/>
    <property type="molecule type" value="Transcribed_RNA"/>
</dbReference>
<sequence length="115" mass="13879">MYEILFVLESYSFCISAFIYLTIDCFYFYLLYIICGQLKLLDASFRTLFAVEEKMRLEEEEQAKALKRKIHLEGMKEMETMEVVKKKQTNQSRHRHDVLNQYLDRMIDHHATILE</sequence>